<reference evidence="1 2" key="1">
    <citation type="journal article" date="2019" name="Nat. Ecol. Evol.">
        <title>Megaphylogeny resolves global patterns of mushroom evolution.</title>
        <authorList>
            <person name="Varga T."/>
            <person name="Krizsan K."/>
            <person name="Foldi C."/>
            <person name="Dima B."/>
            <person name="Sanchez-Garcia M."/>
            <person name="Sanchez-Ramirez S."/>
            <person name="Szollosi G.J."/>
            <person name="Szarkandi J.G."/>
            <person name="Papp V."/>
            <person name="Albert L."/>
            <person name="Andreopoulos W."/>
            <person name="Angelini C."/>
            <person name="Antonin V."/>
            <person name="Barry K.W."/>
            <person name="Bougher N.L."/>
            <person name="Buchanan P."/>
            <person name="Buyck B."/>
            <person name="Bense V."/>
            <person name="Catcheside P."/>
            <person name="Chovatia M."/>
            <person name="Cooper J."/>
            <person name="Damon W."/>
            <person name="Desjardin D."/>
            <person name="Finy P."/>
            <person name="Geml J."/>
            <person name="Haridas S."/>
            <person name="Hughes K."/>
            <person name="Justo A."/>
            <person name="Karasinski D."/>
            <person name="Kautmanova I."/>
            <person name="Kiss B."/>
            <person name="Kocsube S."/>
            <person name="Kotiranta H."/>
            <person name="LaButti K.M."/>
            <person name="Lechner B.E."/>
            <person name="Liimatainen K."/>
            <person name="Lipzen A."/>
            <person name="Lukacs Z."/>
            <person name="Mihaltcheva S."/>
            <person name="Morgado L.N."/>
            <person name="Niskanen T."/>
            <person name="Noordeloos M.E."/>
            <person name="Ohm R.A."/>
            <person name="Ortiz-Santana B."/>
            <person name="Ovrebo C."/>
            <person name="Racz N."/>
            <person name="Riley R."/>
            <person name="Savchenko A."/>
            <person name="Shiryaev A."/>
            <person name="Soop K."/>
            <person name="Spirin V."/>
            <person name="Szebenyi C."/>
            <person name="Tomsovsky M."/>
            <person name="Tulloss R.E."/>
            <person name="Uehling J."/>
            <person name="Grigoriev I.V."/>
            <person name="Vagvolgyi C."/>
            <person name="Papp T."/>
            <person name="Martin F.M."/>
            <person name="Miettinen O."/>
            <person name="Hibbett D.S."/>
            <person name="Nagy L.G."/>
        </authorList>
    </citation>
    <scope>NUCLEOTIDE SEQUENCE [LARGE SCALE GENOMIC DNA]</scope>
    <source>
        <strain evidence="1 2">CBS 121175</strain>
    </source>
</reference>
<evidence type="ECO:0000313" key="1">
    <source>
        <dbReference type="EMBL" id="TFK26545.1"/>
    </source>
</evidence>
<dbReference type="STRING" id="230819.A0A5C3L1F9"/>
<accession>A0A5C3L1F9</accession>
<protein>
    <submittedName>
        <fullName evidence="1">Uncharacterized protein</fullName>
    </submittedName>
</protein>
<evidence type="ECO:0000313" key="2">
    <source>
        <dbReference type="Proteomes" id="UP000307440"/>
    </source>
</evidence>
<sequence length="278" mass="31276">MSGNHQIEWTTDNSNWNGGYVPTEEDVFTVQDILFRSVLPPELGYAVLDEAEYWPRLTCKRGGEFESGQYRDIAVRTSAQNAYKGSQCYMVSPSIPTLCTSASSTFKIRRIVFKTMSHDQGWCSETNFCQPYDGSWTWFEAAIFRGLGKIGEEENPEEIAEKVLRNDSNVTDKTEDAPFQVRYPQCDPNESGAWPLQKNLRASVVHTTHEVTWRYDDSLTGRAESSVGKLNGLTGSGRGEGFISKLQGGDRIAVIGKTRFPGWCNFIAKVEIEIYYSV</sequence>
<dbReference type="OrthoDB" id="66095at2759"/>
<proteinExistence type="predicted"/>
<organism evidence="1 2">
    <name type="scientific">Coprinopsis marcescibilis</name>
    <name type="common">Agaric fungus</name>
    <name type="synonym">Psathyrella marcescibilis</name>
    <dbReference type="NCBI Taxonomy" id="230819"/>
    <lineage>
        <taxon>Eukaryota</taxon>
        <taxon>Fungi</taxon>
        <taxon>Dikarya</taxon>
        <taxon>Basidiomycota</taxon>
        <taxon>Agaricomycotina</taxon>
        <taxon>Agaricomycetes</taxon>
        <taxon>Agaricomycetidae</taxon>
        <taxon>Agaricales</taxon>
        <taxon>Agaricineae</taxon>
        <taxon>Psathyrellaceae</taxon>
        <taxon>Coprinopsis</taxon>
    </lineage>
</organism>
<gene>
    <name evidence="1" type="ORF">FA15DRAFT_588119</name>
</gene>
<dbReference type="EMBL" id="ML210173">
    <property type="protein sequence ID" value="TFK26545.1"/>
    <property type="molecule type" value="Genomic_DNA"/>
</dbReference>
<keyword evidence="2" id="KW-1185">Reference proteome</keyword>
<name>A0A5C3L1F9_COPMA</name>
<dbReference type="Proteomes" id="UP000307440">
    <property type="component" value="Unassembled WGS sequence"/>
</dbReference>
<dbReference type="AlphaFoldDB" id="A0A5C3L1F9"/>